<sequence>MADPLLGFLRSDEVVVARGRGPSCLAACVWTVICRTPFIRCHHSDRPRVEPPIGLRPPISCRRGKKRRRVMTMKTIIDNVCVGHAAAAPIRGASACPEPNRSA</sequence>
<evidence type="ECO:0000313" key="1">
    <source>
        <dbReference type="EMBL" id="GGX57006.1"/>
    </source>
</evidence>
<protein>
    <submittedName>
        <fullName evidence="1">Uncharacterized protein</fullName>
    </submittedName>
</protein>
<dbReference type="Proteomes" id="UP000645555">
    <property type="component" value="Unassembled WGS sequence"/>
</dbReference>
<evidence type="ECO:0000313" key="2">
    <source>
        <dbReference type="Proteomes" id="UP000645555"/>
    </source>
</evidence>
<dbReference type="AlphaFoldDB" id="A0A918KAX8"/>
<dbReference type="EMBL" id="BMWD01000007">
    <property type="protein sequence ID" value="GGX57006.1"/>
    <property type="molecule type" value="Genomic_DNA"/>
</dbReference>
<reference evidence="1" key="2">
    <citation type="submission" date="2020-09" db="EMBL/GenBank/DDBJ databases">
        <authorList>
            <person name="Sun Q."/>
            <person name="Ohkuma M."/>
        </authorList>
    </citation>
    <scope>NUCLEOTIDE SEQUENCE</scope>
    <source>
        <strain evidence="1">JCM 4956</strain>
    </source>
</reference>
<name>A0A918KAX8_9ACTN</name>
<accession>A0A918KAX8</accession>
<gene>
    <name evidence="1" type="ORF">GCM10010515_25660</name>
</gene>
<organism evidence="1 2">
    <name type="scientific">Streptomyces fructofermentans</name>
    <dbReference type="NCBI Taxonomy" id="152141"/>
    <lineage>
        <taxon>Bacteria</taxon>
        <taxon>Bacillati</taxon>
        <taxon>Actinomycetota</taxon>
        <taxon>Actinomycetes</taxon>
        <taxon>Kitasatosporales</taxon>
        <taxon>Streptomycetaceae</taxon>
        <taxon>Streptomyces</taxon>
    </lineage>
</organism>
<keyword evidence="2" id="KW-1185">Reference proteome</keyword>
<reference evidence="1" key="1">
    <citation type="journal article" date="2014" name="Int. J. Syst. Evol. Microbiol.">
        <title>Complete genome sequence of Corynebacterium casei LMG S-19264T (=DSM 44701T), isolated from a smear-ripened cheese.</title>
        <authorList>
            <consortium name="US DOE Joint Genome Institute (JGI-PGF)"/>
            <person name="Walter F."/>
            <person name="Albersmeier A."/>
            <person name="Kalinowski J."/>
            <person name="Ruckert C."/>
        </authorList>
    </citation>
    <scope>NUCLEOTIDE SEQUENCE</scope>
    <source>
        <strain evidence="1">JCM 4956</strain>
    </source>
</reference>
<proteinExistence type="predicted"/>
<comment type="caution">
    <text evidence="1">The sequence shown here is derived from an EMBL/GenBank/DDBJ whole genome shotgun (WGS) entry which is preliminary data.</text>
</comment>